<sequence>MNDVYRFPTARTASTPAKVARGLGWFSIALGVAELAAPGLINRVCGLRARKDMVRLYGLREIACGVAILTGRNPRPWLWARVGGDMVDLASLAMADKRGPSALRTGMAAMNVAAVTALDVYAARSYPPDAPPPSLYGYGDRSGLPDSPERMRGVALKDFQMPDDMRVPHALAPWTTRDRRGNGAAGEAMTPAAPSGSA</sequence>
<evidence type="ECO:0000313" key="2">
    <source>
        <dbReference type="EMBL" id="ARP85532.1"/>
    </source>
</evidence>
<proteinExistence type="predicted"/>
<organism evidence="2 3">
    <name type="scientific">Bordetella genomosp. 9</name>
    <dbReference type="NCBI Taxonomy" id="1416803"/>
    <lineage>
        <taxon>Bacteria</taxon>
        <taxon>Pseudomonadati</taxon>
        <taxon>Pseudomonadota</taxon>
        <taxon>Betaproteobacteria</taxon>
        <taxon>Burkholderiales</taxon>
        <taxon>Alcaligenaceae</taxon>
        <taxon>Bordetella</taxon>
    </lineage>
</organism>
<name>A0A1W6YWP3_9BORD</name>
<evidence type="ECO:0008006" key="4">
    <source>
        <dbReference type="Google" id="ProtNLM"/>
    </source>
</evidence>
<feature type="region of interest" description="Disordered" evidence="1">
    <location>
        <begin position="171"/>
        <end position="198"/>
    </location>
</feature>
<gene>
    <name evidence="2" type="ORF">CAL13_04350</name>
</gene>
<protein>
    <recommendedName>
        <fullName evidence="4">Cyclase dehydrase</fullName>
    </recommendedName>
</protein>
<accession>A0A1W6YWP3</accession>
<reference evidence="2 3" key="1">
    <citation type="submission" date="2017-05" db="EMBL/GenBank/DDBJ databases">
        <title>Complete and WGS of Bordetella genogroups.</title>
        <authorList>
            <person name="Spilker T."/>
            <person name="LiPuma J."/>
        </authorList>
    </citation>
    <scope>NUCLEOTIDE SEQUENCE [LARGE SCALE GENOMIC DNA]</scope>
    <source>
        <strain evidence="2 3">AU17164</strain>
    </source>
</reference>
<evidence type="ECO:0000313" key="3">
    <source>
        <dbReference type="Proteomes" id="UP000194139"/>
    </source>
</evidence>
<dbReference type="Proteomes" id="UP000194139">
    <property type="component" value="Chromosome"/>
</dbReference>
<dbReference type="EMBL" id="CP021109">
    <property type="protein sequence ID" value="ARP85532.1"/>
    <property type="molecule type" value="Genomic_DNA"/>
</dbReference>
<keyword evidence="3" id="KW-1185">Reference proteome</keyword>
<evidence type="ECO:0000256" key="1">
    <source>
        <dbReference type="SAM" id="MobiDB-lite"/>
    </source>
</evidence>
<dbReference type="RefSeq" id="WP_198297909.1">
    <property type="nucleotide sequence ID" value="NZ_CP021109.1"/>
</dbReference>
<dbReference type="AlphaFoldDB" id="A0A1W6YWP3"/>